<organism evidence="5 6">
    <name type="scientific">Tanacetum coccineum</name>
    <dbReference type="NCBI Taxonomy" id="301880"/>
    <lineage>
        <taxon>Eukaryota</taxon>
        <taxon>Viridiplantae</taxon>
        <taxon>Streptophyta</taxon>
        <taxon>Embryophyta</taxon>
        <taxon>Tracheophyta</taxon>
        <taxon>Spermatophyta</taxon>
        <taxon>Magnoliopsida</taxon>
        <taxon>eudicotyledons</taxon>
        <taxon>Gunneridae</taxon>
        <taxon>Pentapetalae</taxon>
        <taxon>asterids</taxon>
        <taxon>campanulids</taxon>
        <taxon>Asterales</taxon>
        <taxon>Asteraceae</taxon>
        <taxon>Asteroideae</taxon>
        <taxon>Anthemideae</taxon>
        <taxon>Anthemidinae</taxon>
        <taxon>Tanacetum</taxon>
    </lineage>
</organism>
<reference evidence="5" key="1">
    <citation type="journal article" date="2022" name="Int. J. Mol. Sci.">
        <title>Draft Genome of Tanacetum Coccineum: Genomic Comparison of Closely Related Tanacetum-Family Plants.</title>
        <authorList>
            <person name="Yamashiro T."/>
            <person name="Shiraishi A."/>
            <person name="Nakayama K."/>
            <person name="Satake H."/>
        </authorList>
    </citation>
    <scope>NUCLEOTIDE SEQUENCE</scope>
</reference>
<evidence type="ECO:0000259" key="4">
    <source>
        <dbReference type="PROSITE" id="PS50994"/>
    </source>
</evidence>
<dbReference type="Pfam" id="PF07727">
    <property type="entry name" value="RVT_2"/>
    <property type="match status" value="1"/>
</dbReference>
<dbReference type="InterPro" id="IPR036397">
    <property type="entry name" value="RNaseH_sf"/>
</dbReference>
<dbReference type="Proteomes" id="UP001151760">
    <property type="component" value="Unassembled WGS sequence"/>
</dbReference>
<feature type="compositionally biased region" description="Polar residues" evidence="3">
    <location>
        <begin position="1345"/>
        <end position="1360"/>
    </location>
</feature>
<evidence type="ECO:0000256" key="3">
    <source>
        <dbReference type="SAM" id="MobiDB-lite"/>
    </source>
</evidence>
<dbReference type="InterPro" id="IPR013103">
    <property type="entry name" value="RVT_2"/>
</dbReference>
<dbReference type="Gene3D" id="3.30.420.10">
    <property type="entry name" value="Ribonuclease H-like superfamily/Ribonuclease H"/>
    <property type="match status" value="1"/>
</dbReference>
<evidence type="ECO:0000256" key="1">
    <source>
        <dbReference type="ARBA" id="ARBA00022723"/>
    </source>
</evidence>
<dbReference type="InterPro" id="IPR012337">
    <property type="entry name" value="RNaseH-like_sf"/>
</dbReference>
<dbReference type="Pfam" id="PF00665">
    <property type="entry name" value="rve"/>
    <property type="match status" value="1"/>
</dbReference>
<dbReference type="InterPro" id="IPR001584">
    <property type="entry name" value="Integrase_cat-core"/>
</dbReference>
<evidence type="ECO:0000313" key="5">
    <source>
        <dbReference type="EMBL" id="GJT12318.1"/>
    </source>
</evidence>
<comment type="caution">
    <text evidence="5">The sequence shown here is derived from an EMBL/GenBank/DDBJ whole genome shotgun (WGS) entry which is preliminary data.</text>
</comment>
<gene>
    <name evidence="5" type="ORF">Tco_0859360</name>
</gene>
<dbReference type="InterPro" id="IPR057670">
    <property type="entry name" value="SH3_retrovirus"/>
</dbReference>
<feature type="region of interest" description="Disordered" evidence="3">
    <location>
        <begin position="696"/>
        <end position="715"/>
    </location>
</feature>
<feature type="region of interest" description="Disordered" evidence="3">
    <location>
        <begin position="1202"/>
        <end position="1226"/>
    </location>
</feature>
<feature type="compositionally biased region" description="Polar residues" evidence="3">
    <location>
        <begin position="1203"/>
        <end position="1215"/>
    </location>
</feature>
<dbReference type="PANTHER" id="PTHR42648">
    <property type="entry name" value="TRANSPOSASE, PUTATIVE-RELATED"/>
    <property type="match status" value="1"/>
</dbReference>
<sequence length="1779" mass="203765">MVVVSNVPQLVDKKRGNYSAVAPCLEPGKFNKWKMHDIMESIISCETAKAIRTDLVHSFEGPFDTKENKTMDMKLEYQTFRAKPFKSLSQTYTSYKTLINELANDGVTLYQTLDPASIDGRFVYKDNLIARRFPETKKALITTPSDLPISTAFFSNNIVQEFRENSDDEADERSSEEYLRDLDLESPMSNSFVSKGFQPKFVPKLIQSSQHAQSSQSEPKVQKDYKSEHKKMKAKLALLEAKVLDEVKETRVQVLMALADDELSVGKNHARNGEWIYIAMKKSMRLRKIPSYLRLNYDHEMVLKSKDWVERLNPDNKLLNFNTGRILVPESQTVNEFLQHTKAHTDTESTKDSGLEPQTPLPPLKILQGASQTLRLSYLNFKNINKLAKQNKVLGLPSLVYSKDKPCSACEKGKHKRASFKTKQNFSIRKCLYLLHMDLFGPISPMSVNHEKYTLVIVDEYSRYTWVYFLKKSQAAEMIMSFMRMVENQNDVKVKQIRTDNGIEFRNSKLKSFYDEKGISKNFSSPYTPEQNGVVERKNITLIEAARTMLNGSILLKNFWTEDHLGKFNAKADDGHFLGYSFNSKALRVFNTQRQQIQETYHVTFDEIIEAIRFINSSIDEIRIDDSSRYPPDEFLQEDDPSRQYQSNSYILFYIIPHGHSLTELTQEKHVHKVITQIDQGTPHNEVVEGIPNQENTEGTQEHSQHASTSSYHVPRDRWSQNQHIELVNIIGDPGKGMLIRSLAAKLITTSANECLFADFLFVFRNKKDEHGITTKTKARLVAQGYSQEEGIDYDETFAPVARMDAIKIFLTFVTYMNFIVFKIDVKSAFLNEKLKEEVYVKQPPGFESSEFPNYVCKLDKALYGLKQFKKLMTKKYEMSMIGELTYFFRLQIKQDDKRISICQEQYNRNLLKKYEISDSFSVKTLMVPPNNLGPDLAGKLVNETLYRGMIGSLMYLTATRHDIYFSIILCARYQSCPKESHLIAVKRIFRYLKGTSSLSLYYLKFLGFDLKGYSDSDYTGCNMDRKSTLAEAEYVTATGCCANILWMKSQLSDYDIHYNREFWCIAISYNPNPPINNSEARPLKEYLIKFSVMNVKKPLILDYKTFVKSNGLDMLKAPMSSAGTTPPLSKLTNKSRQKYVSYPRFVSCGLEVLLGSEYTQDESFGIAPTILKDSEQSHLVSSGHVPDPQDPEINKQLAGTGLPSTQLDEGTCKSQLLPKGKNSYPKDSVGNKQPLLIRDYLPWFLMKVRLKPCRYLKGHVEDKDLEGLKPPADMKLLTTHSLTKNKGKTSSEVELNSKTLQLKTFADVQSLLLSDEEMVDEEMFAARKEIDEDIPSTDEEAQSLPPNTEQPESYHAQETNESDSDSSCPDALKKYDNILPLIERHVVKYLRKVSHVLYGRITKDQWAKHEEAVISYANLMASIEGYYGENFDHRNQTDKLDAIKEDHALNKKVLEAIETYTKNLTNLTELLTLVKIFNFQGLKSLVESLQATTLSQDGHLASWVKGENVTQADSKEPPSHTKGENDDMQTKEDKIGKEQEFKEPTSVVLVSSFRPLESTTSASTVKLTNTLLEIQTPNFGAKIELIGSLRPQPTETPTLEAQPITTIICKLVPASKVVREDPDEPVRVTYMINENMHYLTNDEINAHIKKEIRSRREHSQKVKRVMELNKKRAKQYMWTISNRLKPESITDARIHPNSKPAVLKVFRNNNKRNFQVYSPFKFTDFEVTELVKLGLIIQKKKNTIIKDLMISLGKRYERLKKIHEELGIQSALLAPIHE</sequence>
<feature type="region of interest" description="Disordered" evidence="3">
    <location>
        <begin position="343"/>
        <end position="362"/>
    </location>
</feature>
<keyword evidence="6" id="KW-1185">Reference proteome</keyword>
<accession>A0ABQ5BFP6</accession>
<keyword evidence="2" id="KW-0378">Hydrolase</keyword>
<dbReference type="Pfam" id="PF25597">
    <property type="entry name" value="SH3_retrovirus"/>
    <property type="match status" value="1"/>
</dbReference>
<dbReference type="PROSITE" id="PS50994">
    <property type="entry name" value="INTEGRASE"/>
    <property type="match status" value="1"/>
</dbReference>
<feature type="domain" description="Integrase catalytic" evidence="4">
    <location>
        <begin position="426"/>
        <end position="640"/>
    </location>
</feature>
<feature type="region of interest" description="Disordered" evidence="3">
    <location>
        <begin position="1506"/>
        <end position="1539"/>
    </location>
</feature>
<evidence type="ECO:0000256" key="2">
    <source>
        <dbReference type="ARBA" id="ARBA00022801"/>
    </source>
</evidence>
<feature type="compositionally biased region" description="Basic and acidic residues" evidence="3">
    <location>
        <begin position="1514"/>
        <end position="1539"/>
    </location>
</feature>
<name>A0ABQ5BFP6_9ASTR</name>
<feature type="compositionally biased region" description="Acidic residues" evidence="3">
    <location>
        <begin position="1332"/>
        <end position="1342"/>
    </location>
</feature>
<protein>
    <submittedName>
        <fullName evidence="5">Retrovirus-related pol polyprotein from transposon TNT 1-94</fullName>
    </submittedName>
</protein>
<proteinExistence type="predicted"/>
<reference evidence="5" key="2">
    <citation type="submission" date="2022-01" db="EMBL/GenBank/DDBJ databases">
        <authorList>
            <person name="Yamashiro T."/>
            <person name="Shiraishi A."/>
            <person name="Satake H."/>
            <person name="Nakayama K."/>
        </authorList>
    </citation>
    <scope>NUCLEOTIDE SEQUENCE</scope>
</reference>
<dbReference type="SUPFAM" id="SSF53098">
    <property type="entry name" value="Ribonuclease H-like"/>
    <property type="match status" value="1"/>
</dbReference>
<dbReference type="InterPro" id="IPR039537">
    <property type="entry name" value="Retrotran_Ty1/copia-like"/>
</dbReference>
<feature type="compositionally biased region" description="Basic and acidic residues" evidence="3">
    <location>
        <begin position="343"/>
        <end position="354"/>
    </location>
</feature>
<feature type="region of interest" description="Disordered" evidence="3">
    <location>
        <begin position="1330"/>
        <end position="1370"/>
    </location>
</feature>
<keyword evidence="1" id="KW-0479">Metal-binding</keyword>
<dbReference type="PANTHER" id="PTHR42648:SF32">
    <property type="entry name" value="RIBONUCLEASE H-LIKE DOMAIN, GAG-PRE-INTEGRASE DOMAIN PROTEIN-RELATED"/>
    <property type="match status" value="1"/>
</dbReference>
<evidence type="ECO:0000313" key="6">
    <source>
        <dbReference type="Proteomes" id="UP001151760"/>
    </source>
</evidence>
<dbReference type="EMBL" id="BQNB010013138">
    <property type="protein sequence ID" value="GJT12318.1"/>
    <property type="molecule type" value="Genomic_DNA"/>
</dbReference>